<keyword evidence="1" id="KW-0732">Signal</keyword>
<protein>
    <submittedName>
        <fullName evidence="3">PEP-CTERM sorting domain-containing protein</fullName>
    </submittedName>
</protein>
<dbReference type="Proteomes" id="UP001285263">
    <property type="component" value="Unassembled WGS sequence"/>
</dbReference>
<dbReference type="NCBIfam" id="TIGR02595">
    <property type="entry name" value="PEP_CTERM"/>
    <property type="match status" value="1"/>
</dbReference>
<evidence type="ECO:0000313" key="3">
    <source>
        <dbReference type="EMBL" id="MDY0749144.1"/>
    </source>
</evidence>
<keyword evidence="4" id="KW-1185">Reference proteome</keyword>
<feature type="chain" id="PRO_5047495136" evidence="1">
    <location>
        <begin position="29"/>
        <end position="194"/>
    </location>
</feature>
<name>A0ABU5DU74_9BURK</name>
<dbReference type="SUPFAM" id="SSF49785">
    <property type="entry name" value="Galactose-binding domain-like"/>
    <property type="match status" value="1"/>
</dbReference>
<feature type="domain" description="Ice-binding protein C-terminal" evidence="2">
    <location>
        <begin position="167"/>
        <end position="189"/>
    </location>
</feature>
<proteinExistence type="predicted"/>
<evidence type="ECO:0000259" key="2">
    <source>
        <dbReference type="Pfam" id="PF07589"/>
    </source>
</evidence>
<accession>A0ABU5DU74</accession>
<gene>
    <name evidence="3" type="ORF">SNE35_31900</name>
</gene>
<reference evidence="3 4" key="1">
    <citation type="submission" date="2023-11" db="EMBL/GenBank/DDBJ databases">
        <title>Paucibacter sp. nov., isolated from fresh soil in Korea.</title>
        <authorList>
            <person name="Le N.T.T."/>
        </authorList>
    </citation>
    <scope>NUCLEOTIDE SEQUENCE [LARGE SCALE GENOMIC DNA]</scope>
    <source>
        <strain evidence="3 4">R3-3</strain>
    </source>
</reference>
<dbReference type="InterPro" id="IPR013424">
    <property type="entry name" value="Ice-binding_C"/>
</dbReference>
<dbReference type="Gene3D" id="2.60.120.260">
    <property type="entry name" value="Galactose-binding domain-like"/>
    <property type="match status" value="1"/>
</dbReference>
<dbReference type="InterPro" id="IPR008979">
    <property type="entry name" value="Galactose-bd-like_sf"/>
</dbReference>
<evidence type="ECO:0000256" key="1">
    <source>
        <dbReference type="SAM" id="SignalP"/>
    </source>
</evidence>
<comment type="caution">
    <text evidence="3">The sequence shown here is derived from an EMBL/GenBank/DDBJ whole genome shotgun (WGS) entry which is preliminary data.</text>
</comment>
<feature type="signal peptide" evidence="1">
    <location>
        <begin position="1"/>
        <end position="28"/>
    </location>
</feature>
<organism evidence="3 4">
    <name type="scientific">Roseateles agri</name>
    <dbReference type="NCBI Taxonomy" id="3098619"/>
    <lineage>
        <taxon>Bacteria</taxon>
        <taxon>Pseudomonadati</taxon>
        <taxon>Pseudomonadota</taxon>
        <taxon>Betaproteobacteria</taxon>
        <taxon>Burkholderiales</taxon>
        <taxon>Sphaerotilaceae</taxon>
        <taxon>Roseateles</taxon>
    </lineage>
</organism>
<sequence>MRIDFPKNTLMAGLIAAAGLVAAMPASAQNLVANGGFEAGSLTGWSGSILTNPFSGVYCGGAGSAPEGSCEAFLGTFGTTDTLSQVLSTTAGQAYTVSFSFQSDGSTPSSFSVSLGGQTVYDVTSPAASAVQTLSFTTTATAAASNLVFTFNNDPGYFYLDGVSVTAVPEPASLLLMAGGLIGLVVRRRRSLLI</sequence>
<dbReference type="Pfam" id="PF07589">
    <property type="entry name" value="PEP-CTERM"/>
    <property type="match status" value="1"/>
</dbReference>
<evidence type="ECO:0000313" key="4">
    <source>
        <dbReference type="Proteomes" id="UP001285263"/>
    </source>
</evidence>
<dbReference type="RefSeq" id="WP_320427111.1">
    <property type="nucleotide sequence ID" value="NZ_JAXCLA010000014.1"/>
</dbReference>
<dbReference type="EMBL" id="JAXCLA010000014">
    <property type="protein sequence ID" value="MDY0749144.1"/>
    <property type="molecule type" value="Genomic_DNA"/>
</dbReference>